<keyword evidence="7" id="KW-1185">Reference proteome</keyword>
<dbReference type="Proteomes" id="UP000660262">
    <property type="component" value="Unassembled WGS sequence"/>
</dbReference>
<protein>
    <recommendedName>
        <fullName evidence="8">AFG1-like ATPase</fullName>
    </recommendedName>
</protein>
<dbReference type="Gene3D" id="3.40.50.300">
    <property type="entry name" value="P-loop containing nucleotide triphosphate hydrolases"/>
    <property type="match status" value="1"/>
</dbReference>
<evidence type="ECO:0000256" key="1">
    <source>
        <dbReference type="ARBA" id="ARBA00010322"/>
    </source>
</evidence>
<dbReference type="AlphaFoldDB" id="A0A830HMY5"/>
<evidence type="ECO:0000313" key="6">
    <source>
        <dbReference type="EMBL" id="GHP07975.1"/>
    </source>
</evidence>
<evidence type="ECO:0008006" key="8">
    <source>
        <dbReference type="Google" id="ProtNLM"/>
    </source>
</evidence>
<keyword evidence="2" id="KW-0547">Nucleotide-binding</keyword>
<name>A0A830HMY5_9CHLO</name>
<keyword evidence="3" id="KW-0067">ATP-binding</keyword>
<reference evidence="6" key="1">
    <citation type="submission" date="2020-10" db="EMBL/GenBank/DDBJ databases">
        <title>Unveiling of a novel bifunctional photoreceptor, Dualchrome1, isolated from a cosmopolitan green alga.</title>
        <authorList>
            <person name="Suzuki S."/>
            <person name="Kawachi M."/>
        </authorList>
    </citation>
    <scope>NUCLEOTIDE SEQUENCE</scope>
    <source>
        <strain evidence="6">NIES 2893</strain>
    </source>
</reference>
<dbReference type="PANTHER" id="PTHR12169">
    <property type="entry name" value="ATPASE N2B"/>
    <property type="match status" value="1"/>
</dbReference>
<feature type="signal peptide" evidence="5">
    <location>
        <begin position="1"/>
        <end position="16"/>
    </location>
</feature>
<evidence type="ECO:0000313" key="7">
    <source>
        <dbReference type="Proteomes" id="UP000660262"/>
    </source>
</evidence>
<dbReference type="InterPro" id="IPR005654">
    <property type="entry name" value="ATPase_AFG1-like"/>
</dbReference>
<dbReference type="Pfam" id="PF03969">
    <property type="entry name" value="AFG1_ATPase"/>
    <property type="match status" value="1"/>
</dbReference>
<proteinExistence type="inferred from homology"/>
<dbReference type="GO" id="GO:0005739">
    <property type="term" value="C:mitochondrion"/>
    <property type="evidence" value="ECO:0007669"/>
    <property type="project" value="TreeGrafter"/>
</dbReference>
<evidence type="ECO:0000256" key="5">
    <source>
        <dbReference type="SAM" id="SignalP"/>
    </source>
</evidence>
<comment type="similarity">
    <text evidence="1">Belongs to the AFG1 ATPase family.</text>
</comment>
<evidence type="ECO:0000256" key="4">
    <source>
        <dbReference type="SAM" id="MobiDB-lite"/>
    </source>
</evidence>
<feature type="region of interest" description="Disordered" evidence="4">
    <location>
        <begin position="452"/>
        <end position="479"/>
    </location>
</feature>
<dbReference type="GO" id="GO:0016887">
    <property type="term" value="F:ATP hydrolysis activity"/>
    <property type="evidence" value="ECO:0007669"/>
    <property type="project" value="InterPro"/>
</dbReference>
<organism evidence="6 7">
    <name type="scientific">Pycnococcus provasolii</name>
    <dbReference type="NCBI Taxonomy" id="41880"/>
    <lineage>
        <taxon>Eukaryota</taxon>
        <taxon>Viridiplantae</taxon>
        <taxon>Chlorophyta</taxon>
        <taxon>Pseudoscourfieldiophyceae</taxon>
        <taxon>Pseudoscourfieldiales</taxon>
        <taxon>Pycnococcaceae</taxon>
        <taxon>Pycnococcus</taxon>
    </lineage>
</organism>
<sequence>MAGVAVGALAAWMVRAVPPHRVGAWLGRRCASAVATSVNGPVLCEYNTLVKSKVILDDDAQRRAAAKLDGVLTQQSHQRGCYLHGSVGGGKTMLMDMFYRNLELPEVAWVSGADADVEKQRGKFRTHFHSFMSDVHIRLHEFHLSRPRRIAITPEGLRIHRHGGPAHGPSTMEPLESREHEQEEEVKVAEEEEEIYKHPVDAAAEGLASQVVVLCLDEVQVHDVADALILNRLFDTLWKHDVKTIFTSNVAPGALYEKGLSYRYFLPFVANLHETCEIVEVATSAGGLCNDDANLDYRRTEEAAGRLDGVISTYASAYYYGTNASERLNAAWNEATASLDVIEERTAVSFGRALRASQVARGKSGAVTRFHFDDICGWRKGDALSAADYVVLAKSYNAIFVEECPIFRKIDREAAARFVRLVDAIYDGGSTALVVSAHGSPDAIFQQVVEWPADDDDGGRGRDDDDPPPTQEERTSYRRAASRLVELGRGSKVL</sequence>
<dbReference type="GO" id="GO:0005524">
    <property type="term" value="F:ATP binding"/>
    <property type="evidence" value="ECO:0007669"/>
    <property type="project" value="UniProtKB-KW"/>
</dbReference>
<dbReference type="NCBIfam" id="NF040713">
    <property type="entry name" value="ZapE"/>
    <property type="match status" value="1"/>
</dbReference>
<accession>A0A830HMY5</accession>
<gene>
    <name evidence="6" type="ORF">PPROV_000671700</name>
</gene>
<dbReference type="InterPro" id="IPR027417">
    <property type="entry name" value="P-loop_NTPase"/>
</dbReference>
<dbReference type="EMBL" id="BNJQ01000018">
    <property type="protein sequence ID" value="GHP07975.1"/>
    <property type="molecule type" value="Genomic_DNA"/>
</dbReference>
<evidence type="ECO:0000256" key="2">
    <source>
        <dbReference type="ARBA" id="ARBA00022741"/>
    </source>
</evidence>
<feature type="chain" id="PRO_5032841549" description="AFG1-like ATPase" evidence="5">
    <location>
        <begin position="17"/>
        <end position="494"/>
    </location>
</feature>
<evidence type="ECO:0000256" key="3">
    <source>
        <dbReference type="ARBA" id="ARBA00022840"/>
    </source>
</evidence>
<dbReference type="PANTHER" id="PTHR12169:SF6">
    <property type="entry name" value="AFG1-LIKE ATPASE"/>
    <property type="match status" value="1"/>
</dbReference>
<dbReference type="SUPFAM" id="SSF52540">
    <property type="entry name" value="P-loop containing nucleoside triphosphate hydrolases"/>
    <property type="match status" value="1"/>
</dbReference>
<keyword evidence="5" id="KW-0732">Signal</keyword>
<comment type="caution">
    <text evidence="6">The sequence shown here is derived from an EMBL/GenBank/DDBJ whole genome shotgun (WGS) entry which is preliminary data.</text>
</comment>
<dbReference type="OrthoDB" id="547770at2759"/>